<dbReference type="GO" id="GO:0009088">
    <property type="term" value="P:threonine biosynthetic process"/>
    <property type="evidence" value="ECO:0007669"/>
    <property type="project" value="UniProtKB-UniRule"/>
</dbReference>
<gene>
    <name evidence="13 16" type="primary">thrB</name>
    <name evidence="16" type="ORF">HXX08_12520</name>
    <name evidence="17" type="ORF">OZ401_001849</name>
</gene>
<keyword evidence="13" id="KW-0963">Cytoplasm</keyword>
<dbReference type="AlphaFoldDB" id="A0A8T7M3I7"/>
<evidence type="ECO:0000256" key="8">
    <source>
        <dbReference type="ARBA" id="ARBA00022741"/>
    </source>
</evidence>
<dbReference type="Proteomes" id="UP001431572">
    <property type="component" value="Chromosome 1"/>
</dbReference>
<keyword evidence="9 13" id="KW-0418">Kinase</keyword>
<feature type="binding site" evidence="13">
    <location>
        <begin position="88"/>
        <end position="98"/>
    </location>
    <ligand>
        <name>ATP</name>
        <dbReference type="ChEBI" id="CHEBI:30616"/>
    </ligand>
</feature>
<dbReference type="InterPro" id="IPR006204">
    <property type="entry name" value="GHMP_kinase_N_dom"/>
</dbReference>
<dbReference type="Pfam" id="PF00288">
    <property type="entry name" value="GHMP_kinases_N"/>
    <property type="match status" value="1"/>
</dbReference>
<evidence type="ECO:0000313" key="16">
    <source>
        <dbReference type="EMBL" id="NWJ46696.1"/>
    </source>
</evidence>
<dbReference type="EMBL" id="JACATZ010000001">
    <property type="protein sequence ID" value="NWJ46696.1"/>
    <property type="molecule type" value="Genomic_DNA"/>
</dbReference>
<dbReference type="SUPFAM" id="SSF55060">
    <property type="entry name" value="GHMP Kinase, C-terminal domain"/>
    <property type="match status" value="1"/>
</dbReference>
<protein>
    <recommendedName>
        <fullName evidence="4 13">Homoserine kinase</fullName>
        <shortName evidence="13">HK</shortName>
        <shortName evidence="13">HSK</shortName>
        <ecNumber evidence="3 13">2.7.1.39</ecNumber>
    </recommendedName>
</protein>
<dbReference type="Pfam" id="PF08544">
    <property type="entry name" value="GHMP_kinases_C"/>
    <property type="match status" value="1"/>
</dbReference>
<evidence type="ECO:0000256" key="13">
    <source>
        <dbReference type="HAMAP-Rule" id="MF_00384"/>
    </source>
</evidence>
<evidence type="ECO:0000256" key="2">
    <source>
        <dbReference type="ARBA" id="ARBA00007370"/>
    </source>
</evidence>
<evidence type="ECO:0000313" key="17">
    <source>
        <dbReference type="EMBL" id="WJW66066.1"/>
    </source>
</evidence>
<comment type="function">
    <text evidence="12 13">Catalyzes the ATP-dependent phosphorylation of L-homoserine to L-homoserine phosphate.</text>
</comment>
<comment type="subcellular location">
    <subcellularLocation>
        <location evidence="13">Cytoplasm</location>
    </subcellularLocation>
</comment>
<dbReference type="RefSeq" id="WP_341467948.1">
    <property type="nucleotide sequence ID" value="NZ_CP128399.1"/>
</dbReference>
<dbReference type="PANTHER" id="PTHR20861:SF1">
    <property type="entry name" value="HOMOSERINE KINASE"/>
    <property type="match status" value="1"/>
</dbReference>
<dbReference type="EC" id="2.7.1.39" evidence="3 13"/>
<dbReference type="InterPro" id="IPR006203">
    <property type="entry name" value="GHMP_knse_ATP-bd_CS"/>
</dbReference>
<comment type="similarity">
    <text evidence="2 13">Belongs to the GHMP kinase family. Homoserine kinase subfamily.</text>
</comment>
<dbReference type="GO" id="GO:0005524">
    <property type="term" value="F:ATP binding"/>
    <property type="evidence" value="ECO:0007669"/>
    <property type="project" value="UniProtKB-UniRule"/>
</dbReference>
<dbReference type="Proteomes" id="UP000521676">
    <property type="component" value="Unassembled WGS sequence"/>
</dbReference>
<keyword evidence="8 13" id="KW-0547">Nucleotide-binding</keyword>
<evidence type="ECO:0000259" key="14">
    <source>
        <dbReference type="Pfam" id="PF00288"/>
    </source>
</evidence>
<keyword evidence="6 13" id="KW-0808">Transferase</keyword>
<dbReference type="HAMAP" id="MF_00384">
    <property type="entry name" value="Homoser_kinase"/>
    <property type="match status" value="1"/>
</dbReference>
<evidence type="ECO:0000256" key="1">
    <source>
        <dbReference type="ARBA" id="ARBA00005015"/>
    </source>
</evidence>
<sequence>MRIRVKVPASSANLGCGFDAFGLALALYTDFIFESGTHEGEMLVVRGEGADKLLKERCKLVYDAIRVYEGYTGYKVPSFKLEIENRIPLGRGLGSSAAAIVGGLVGADALCRRAYGGINYPSTNQLVRLATEIEGHPDNVSAALLGGLTLAVSAPAAAAPYFGSNASDNEHEDTAPAEFKNIDGGPAWRNPLVVSLPTPANLTTVVFIPSFEMSTKEARAVLPPSVTMQDAAHNSSRAALFIAAFTAPGGKLEWLAEAMNDRLHQPYRGQIFPQLPALIDGAQRAGAYGAALSGAGSAVLAFTTRERVPQIHEAFLKTARELGLNGRTEQLEIALGGPLIGYEL</sequence>
<evidence type="ECO:0000256" key="3">
    <source>
        <dbReference type="ARBA" id="ARBA00012078"/>
    </source>
</evidence>
<keyword evidence="5 13" id="KW-0028">Amino-acid biosynthesis</keyword>
<dbReference type="EMBL" id="CP128399">
    <property type="protein sequence ID" value="WJW66066.1"/>
    <property type="molecule type" value="Genomic_DNA"/>
</dbReference>
<evidence type="ECO:0000256" key="12">
    <source>
        <dbReference type="ARBA" id="ARBA00049954"/>
    </source>
</evidence>
<dbReference type="Gene3D" id="3.30.230.10">
    <property type="match status" value="1"/>
</dbReference>
<dbReference type="GO" id="GO:0004413">
    <property type="term" value="F:homoserine kinase activity"/>
    <property type="evidence" value="ECO:0007669"/>
    <property type="project" value="UniProtKB-UniRule"/>
</dbReference>
<dbReference type="PROSITE" id="PS00627">
    <property type="entry name" value="GHMP_KINASES_ATP"/>
    <property type="match status" value="1"/>
</dbReference>
<accession>A0A8T7M3I7</accession>
<evidence type="ECO:0000256" key="7">
    <source>
        <dbReference type="ARBA" id="ARBA00022697"/>
    </source>
</evidence>
<dbReference type="InterPro" id="IPR000870">
    <property type="entry name" value="Homoserine_kinase"/>
</dbReference>
<evidence type="ECO:0000256" key="11">
    <source>
        <dbReference type="ARBA" id="ARBA00049375"/>
    </source>
</evidence>
<keyword evidence="19" id="KW-1185">Reference proteome</keyword>
<reference evidence="16 18" key="1">
    <citation type="submission" date="2020-06" db="EMBL/GenBank/DDBJ databases">
        <title>Anoxygenic phototrophic Chloroflexota member uses a Type I reaction center.</title>
        <authorList>
            <person name="Tsuji J.M."/>
            <person name="Shaw N.A."/>
            <person name="Nagashima S."/>
            <person name="Venkiteswaran J."/>
            <person name="Schiff S.L."/>
            <person name="Hanada S."/>
            <person name="Tank M."/>
            <person name="Neufeld J.D."/>
        </authorList>
    </citation>
    <scope>NUCLEOTIDE SEQUENCE [LARGE SCALE GENOMIC DNA]</scope>
    <source>
        <strain evidence="16">L227-S17</strain>
    </source>
</reference>
<dbReference type="InterPro" id="IPR020568">
    <property type="entry name" value="Ribosomal_Su5_D2-typ_SF"/>
</dbReference>
<name>A0A8T7M3I7_9CHLR</name>
<dbReference type="GO" id="GO:0005737">
    <property type="term" value="C:cytoplasm"/>
    <property type="evidence" value="ECO:0007669"/>
    <property type="project" value="UniProtKB-SubCell"/>
</dbReference>
<keyword evidence="7 13" id="KW-0791">Threonine biosynthesis</keyword>
<keyword evidence="10 13" id="KW-0067">ATP-binding</keyword>
<proteinExistence type="inferred from homology"/>
<dbReference type="SUPFAM" id="SSF54211">
    <property type="entry name" value="Ribosomal protein S5 domain 2-like"/>
    <property type="match status" value="1"/>
</dbReference>
<dbReference type="PANTHER" id="PTHR20861">
    <property type="entry name" value="HOMOSERINE/4-DIPHOSPHOCYTIDYL-2-C-METHYL-D-ERYTHRITOL KINASE"/>
    <property type="match status" value="1"/>
</dbReference>
<feature type="domain" description="GHMP kinase N-terminal" evidence="14">
    <location>
        <begin position="60"/>
        <end position="147"/>
    </location>
</feature>
<dbReference type="InterPro" id="IPR014721">
    <property type="entry name" value="Ribsml_uS5_D2-typ_fold_subgr"/>
</dbReference>
<dbReference type="InterPro" id="IPR013750">
    <property type="entry name" value="GHMP_kinase_C_dom"/>
</dbReference>
<reference evidence="17" key="2">
    <citation type="journal article" date="2024" name="Nature">
        <title>Anoxygenic phototroph of the Chloroflexota uses a type I reaction centre.</title>
        <authorList>
            <person name="Tsuji J.M."/>
            <person name="Shaw N.A."/>
            <person name="Nagashima S."/>
            <person name="Venkiteswaran J.J."/>
            <person name="Schiff S.L."/>
            <person name="Watanabe T."/>
            <person name="Fukui M."/>
            <person name="Hanada S."/>
            <person name="Tank M."/>
            <person name="Neufeld J.D."/>
        </authorList>
    </citation>
    <scope>NUCLEOTIDE SEQUENCE</scope>
    <source>
        <strain evidence="17">L227-S17</strain>
    </source>
</reference>
<dbReference type="PRINTS" id="PR00958">
    <property type="entry name" value="HOMSERKINASE"/>
</dbReference>
<evidence type="ECO:0000259" key="15">
    <source>
        <dbReference type="Pfam" id="PF08544"/>
    </source>
</evidence>
<evidence type="ECO:0000256" key="10">
    <source>
        <dbReference type="ARBA" id="ARBA00022840"/>
    </source>
</evidence>
<dbReference type="Gene3D" id="3.30.70.890">
    <property type="entry name" value="GHMP kinase, C-terminal domain"/>
    <property type="match status" value="1"/>
</dbReference>
<evidence type="ECO:0000256" key="6">
    <source>
        <dbReference type="ARBA" id="ARBA00022679"/>
    </source>
</evidence>
<evidence type="ECO:0000313" key="18">
    <source>
        <dbReference type="Proteomes" id="UP000521676"/>
    </source>
</evidence>
<evidence type="ECO:0000256" key="5">
    <source>
        <dbReference type="ARBA" id="ARBA00022605"/>
    </source>
</evidence>
<dbReference type="InterPro" id="IPR036554">
    <property type="entry name" value="GHMP_kinase_C_sf"/>
</dbReference>
<feature type="domain" description="GHMP kinase C-terminal" evidence="15">
    <location>
        <begin position="250"/>
        <end position="316"/>
    </location>
</feature>
<evidence type="ECO:0000256" key="9">
    <source>
        <dbReference type="ARBA" id="ARBA00022777"/>
    </source>
</evidence>
<comment type="catalytic activity">
    <reaction evidence="11 13">
        <text>L-homoserine + ATP = O-phospho-L-homoserine + ADP + H(+)</text>
        <dbReference type="Rhea" id="RHEA:13985"/>
        <dbReference type="ChEBI" id="CHEBI:15378"/>
        <dbReference type="ChEBI" id="CHEBI:30616"/>
        <dbReference type="ChEBI" id="CHEBI:57476"/>
        <dbReference type="ChEBI" id="CHEBI:57590"/>
        <dbReference type="ChEBI" id="CHEBI:456216"/>
        <dbReference type="EC" id="2.7.1.39"/>
    </reaction>
</comment>
<organism evidence="16 18">
    <name type="scientific">Candidatus Chlorohelix allophototropha</name>
    <dbReference type="NCBI Taxonomy" id="3003348"/>
    <lineage>
        <taxon>Bacteria</taxon>
        <taxon>Bacillati</taxon>
        <taxon>Chloroflexota</taxon>
        <taxon>Chloroflexia</taxon>
        <taxon>Candidatus Chloroheliales</taxon>
        <taxon>Candidatus Chloroheliaceae</taxon>
        <taxon>Candidatus Chlorohelix</taxon>
    </lineage>
</organism>
<dbReference type="PIRSF" id="PIRSF000676">
    <property type="entry name" value="Homoser_kin"/>
    <property type="match status" value="1"/>
</dbReference>
<comment type="pathway">
    <text evidence="1 13">Amino-acid biosynthesis; L-threonine biosynthesis; L-threonine from L-aspartate: step 4/5.</text>
</comment>
<dbReference type="NCBIfam" id="TIGR00191">
    <property type="entry name" value="thrB"/>
    <property type="match status" value="1"/>
</dbReference>
<evidence type="ECO:0000313" key="19">
    <source>
        <dbReference type="Proteomes" id="UP001431572"/>
    </source>
</evidence>
<evidence type="ECO:0000256" key="4">
    <source>
        <dbReference type="ARBA" id="ARBA00017858"/>
    </source>
</evidence>